<evidence type="ECO:0000256" key="1">
    <source>
        <dbReference type="SAM" id="MobiDB-lite"/>
    </source>
</evidence>
<dbReference type="Proteomes" id="UP000784294">
    <property type="component" value="Unassembled WGS sequence"/>
</dbReference>
<evidence type="ECO:0000313" key="4">
    <source>
        <dbReference type="Proteomes" id="UP000784294"/>
    </source>
</evidence>
<keyword evidence="2" id="KW-0812">Transmembrane</keyword>
<keyword evidence="2" id="KW-1133">Transmembrane helix</keyword>
<evidence type="ECO:0000313" key="3">
    <source>
        <dbReference type="EMBL" id="VEL11469.1"/>
    </source>
</evidence>
<feature type="region of interest" description="Disordered" evidence="1">
    <location>
        <begin position="15"/>
        <end position="81"/>
    </location>
</feature>
<organism evidence="3 4">
    <name type="scientific">Protopolystoma xenopodis</name>
    <dbReference type="NCBI Taxonomy" id="117903"/>
    <lineage>
        <taxon>Eukaryota</taxon>
        <taxon>Metazoa</taxon>
        <taxon>Spiralia</taxon>
        <taxon>Lophotrochozoa</taxon>
        <taxon>Platyhelminthes</taxon>
        <taxon>Monogenea</taxon>
        <taxon>Polyopisthocotylea</taxon>
        <taxon>Polystomatidea</taxon>
        <taxon>Polystomatidae</taxon>
        <taxon>Protopolystoma</taxon>
    </lineage>
</organism>
<feature type="region of interest" description="Disordered" evidence="1">
    <location>
        <begin position="154"/>
        <end position="191"/>
    </location>
</feature>
<gene>
    <name evidence="3" type="ORF">PXEA_LOCUS4909</name>
</gene>
<sequence length="226" mass="25526">MSGAETALGRYLALSSSGASTAASSDVDDPPPAQTVPRIHKHRPPRLDPRTVRDALLGALPEEEEGNRRCLDGDSDSNEEEIEEILDISQKSNCQDSEDEQYDLDAANELVIHASRSMRRRVHRRALPEVLAEENESDYDDDDFDFGNMNEHLSDGEMPEDDGEVKFPKLIPSKKRADEATDDSIKNKNLRRKKRREAQVGISIYFCIRRYPLILFVSVLFLPIKS</sequence>
<protein>
    <submittedName>
        <fullName evidence="3">Uncharacterized protein</fullName>
    </submittedName>
</protein>
<reference evidence="3" key="1">
    <citation type="submission" date="2018-11" db="EMBL/GenBank/DDBJ databases">
        <authorList>
            <consortium name="Pathogen Informatics"/>
        </authorList>
    </citation>
    <scope>NUCLEOTIDE SEQUENCE</scope>
</reference>
<name>A0A448WGV7_9PLAT</name>
<dbReference type="EMBL" id="CAAALY010011896">
    <property type="protein sequence ID" value="VEL11469.1"/>
    <property type="molecule type" value="Genomic_DNA"/>
</dbReference>
<accession>A0A448WGV7</accession>
<dbReference type="AlphaFoldDB" id="A0A448WGV7"/>
<feature type="compositionally biased region" description="Basic and acidic residues" evidence="1">
    <location>
        <begin position="175"/>
        <end position="186"/>
    </location>
</feature>
<feature type="transmembrane region" description="Helical" evidence="2">
    <location>
        <begin position="200"/>
        <end position="224"/>
    </location>
</feature>
<comment type="caution">
    <text evidence="3">The sequence shown here is derived from an EMBL/GenBank/DDBJ whole genome shotgun (WGS) entry which is preliminary data.</text>
</comment>
<feature type="compositionally biased region" description="Low complexity" evidence="1">
    <location>
        <begin position="15"/>
        <end position="25"/>
    </location>
</feature>
<keyword evidence="2" id="KW-0472">Membrane</keyword>
<keyword evidence="4" id="KW-1185">Reference proteome</keyword>
<proteinExistence type="predicted"/>
<evidence type="ECO:0000256" key="2">
    <source>
        <dbReference type="SAM" id="Phobius"/>
    </source>
</evidence>